<dbReference type="PATRIC" id="fig|1177179.3.peg.2428"/>
<dbReference type="EMBL" id="AMRJ01000020">
    <property type="protein sequence ID" value="EKF73714.1"/>
    <property type="molecule type" value="Genomic_DNA"/>
</dbReference>
<comment type="caution">
    <text evidence="2">The sequence shown here is derived from an EMBL/GenBank/DDBJ whole genome shotgun (WGS) entry which is preliminary data.</text>
</comment>
<gene>
    <name evidence="2" type="ORF">A11A3_12148</name>
</gene>
<sequence length="90" mass="9927">MWLAVAATLASGVLFYLGDRQQRWRDHPLPGWSRGLASLLLVVATVLWVRTCGVGVGLFSGFWVFALTVLGLSLTLGHGRDSFRRRGRTV</sequence>
<feature type="transmembrane region" description="Helical" evidence="1">
    <location>
        <begin position="56"/>
        <end position="76"/>
    </location>
</feature>
<keyword evidence="1" id="KW-1133">Transmembrane helix</keyword>
<evidence type="ECO:0000313" key="3">
    <source>
        <dbReference type="Proteomes" id="UP000010164"/>
    </source>
</evidence>
<keyword evidence="3" id="KW-1185">Reference proteome</keyword>
<protein>
    <recommendedName>
        <fullName evidence="4">DUF3325 domain-containing protein</fullName>
    </recommendedName>
</protein>
<dbReference type="RefSeq" id="WP_008929602.1">
    <property type="nucleotide sequence ID" value="NZ_AMRJ01000020.1"/>
</dbReference>
<dbReference type="OrthoDB" id="6080815at2"/>
<dbReference type="AlphaFoldDB" id="L0W9N6"/>
<keyword evidence="1" id="KW-0472">Membrane</keyword>
<name>L0W9N6_9GAMM</name>
<dbReference type="Proteomes" id="UP000010164">
    <property type="component" value="Unassembled WGS sequence"/>
</dbReference>
<keyword evidence="1" id="KW-0812">Transmembrane</keyword>
<dbReference type="STRING" id="1177179.A11A3_12148"/>
<evidence type="ECO:0000256" key="1">
    <source>
        <dbReference type="SAM" id="Phobius"/>
    </source>
</evidence>
<evidence type="ECO:0008006" key="4">
    <source>
        <dbReference type="Google" id="ProtNLM"/>
    </source>
</evidence>
<reference evidence="2 3" key="1">
    <citation type="journal article" date="2012" name="J. Bacteriol.">
        <title>Genome Sequence of the Alkane-Degrading Bacterium Alcanivorax hongdengensis Type Strain A-11-3.</title>
        <authorList>
            <person name="Lai Q."/>
            <person name="Shao Z."/>
        </authorList>
    </citation>
    <scope>NUCLEOTIDE SEQUENCE [LARGE SCALE GENOMIC DNA]</scope>
    <source>
        <strain evidence="2 3">A-11-3</strain>
    </source>
</reference>
<proteinExistence type="predicted"/>
<accession>L0W9N6</accession>
<feature type="transmembrane region" description="Helical" evidence="1">
    <location>
        <begin position="31"/>
        <end position="49"/>
    </location>
</feature>
<organism evidence="2 3">
    <name type="scientific">Alcanivorax hongdengensis A-11-3</name>
    <dbReference type="NCBI Taxonomy" id="1177179"/>
    <lineage>
        <taxon>Bacteria</taxon>
        <taxon>Pseudomonadati</taxon>
        <taxon>Pseudomonadota</taxon>
        <taxon>Gammaproteobacteria</taxon>
        <taxon>Oceanospirillales</taxon>
        <taxon>Alcanivoracaceae</taxon>
        <taxon>Alcanivorax</taxon>
    </lineage>
</organism>
<evidence type="ECO:0000313" key="2">
    <source>
        <dbReference type="EMBL" id="EKF73714.1"/>
    </source>
</evidence>